<organism evidence="2">
    <name type="scientific">Chlamydomonas leiostraca</name>
    <dbReference type="NCBI Taxonomy" id="1034604"/>
    <lineage>
        <taxon>Eukaryota</taxon>
        <taxon>Viridiplantae</taxon>
        <taxon>Chlorophyta</taxon>
        <taxon>core chlorophytes</taxon>
        <taxon>Chlorophyceae</taxon>
        <taxon>CS clade</taxon>
        <taxon>Chlamydomonadales</taxon>
        <taxon>Chlamydomonadaceae</taxon>
        <taxon>Chlamydomonas</taxon>
    </lineage>
</organism>
<evidence type="ECO:0000313" key="2">
    <source>
        <dbReference type="EMBL" id="CAD8688389.1"/>
    </source>
</evidence>
<feature type="compositionally biased region" description="Polar residues" evidence="1">
    <location>
        <begin position="29"/>
        <end position="54"/>
    </location>
</feature>
<dbReference type="PANTHER" id="PTHR33835">
    <property type="entry name" value="YALI0C07656P"/>
    <property type="match status" value="1"/>
</dbReference>
<dbReference type="InterPro" id="IPR025638">
    <property type="entry name" value="DUF4336"/>
</dbReference>
<name>A0A7S0RUY4_9CHLO</name>
<gene>
    <name evidence="2" type="ORF">CLEI1391_LOCUS13948</name>
</gene>
<sequence length="482" mass="52453">MLRTTRLGSATAGSRKLRVEAAVAPRNTVKGTSVKGTQTSKKQTVSSPRTSSNRRQIDINNDGDDKPRGSQFYNFITGFPFPLGPTFTRKTIRREVEKGSVWVFEQTQALEVFSVYTPVRMTVIKLKSGGLWVHAPVAPTAECVRLVKELGAPVEYIVLPTFAYEHKAFVGPFSRAFPKAQVWVAPYQWSYPLNLPPQFFGIFPTGELVSDDPDVPWADEIEQKLFLPPSIGVGNYVRFSEVAFFHKASRSLLVTDAVVYVSEQPPEVVPRAALLELAADNFLARFIAGGRSAAEVAQIARDGPAEDSEEARRRGWMRMALLVLYFGPGDLLTPEASFNALSNRLMVGPVVETLVYSKVRGAVRAWVDDICASWSFRQVIPCHFAAPVKAGPAEFRDAFAFAYEGVEEQEEGAAAAPAPAPGNPLLSLFAKASSLLGGATGAGAAGSKPRRVVNFPETDMKTLNTLNSTLLRLGAVKANADE</sequence>
<feature type="region of interest" description="Disordered" evidence="1">
    <location>
        <begin position="1"/>
        <end position="68"/>
    </location>
</feature>
<feature type="compositionally biased region" description="Polar residues" evidence="1">
    <location>
        <begin position="1"/>
        <end position="12"/>
    </location>
</feature>
<dbReference type="AlphaFoldDB" id="A0A7S0RUY4"/>
<reference evidence="2" key="1">
    <citation type="submission" date="2021-01" db="EMBL/GenBank/DDBJ databases">
        <authorList>
            <person name="Corre E."/>
            <person name="Pelletier E."/>
            <person name="Niang G."/>
            <person name="Scheremetjew M."/>
            <person name="Finn R."/>
            <person name="Kale V."/>
            <person name="Holt S."/>
            <person name="Cochrane G."/>
            <person name="Meng A."/>
            <person name="Brown T."/>
            <person name="Cohen L."/>
        </authorList>
    </citation>
    <scope>NUCLEOTIDE SEQUENCE</scope>
    <source>
        <strain evidence="2">SAG 11-49</strain>
    </source>
</reference>
<dbReference type="Pfam" id="PF14234">
    <property type="entry name" value="DUF4336"/>
    <property type="match status" value="2"/>
</dbReference>
<accession>A0A7S0RUY4</accession>
<proteinExistence type="predicted"/>
<protein>
    <submittedName>
        <fullName evidence="2">Uncharacterized protein</fullName>
    </submittedName>
</protein>
<dbReference type="PANTHER" id="PTHR33835:SF2">
    <property type="entry name" value="LYSINE-TRNA LIGASE"/>
    <property type="match status" value="1"/>
</dbReference>
<evidence type="ECO:0000256" key="1">
    <source>
        <dbReference type="SAM" id="MobiDB-lite"/>
    </source>
</evidence>
<dbReference type="EMBL" id="HBFB01024847">
    <property type="protein sequence ID" value="CAD8688389.1"/>
    <property type="molecule type" value="Transcribed_RNA"/>
</dbReference>